<evidence type="ECO:0000313" key="6">
    <source>
        <dbReference type="Proteomes" id="UP000663832"/>
    </source>
</evidence>
<proteinExistence type="predicted"/>
<evidence type="ECO:0000256" key="2">
    <source>
        <dbReference type="SAM" id="SignalP"/>
    </source>
</evidence>
<gene>
    <name evidence="3" type="ORF">BJG266_LOCUS16179</name>
    <name evidence="4" type="ORF">QVE165_LOCUS27392</name>
    <name evidence="5" type="ORF">QVE165_LOCUS31307</name>
</gene>
<dbReference type="EMBL" id="CAJNOM010000208">
    <property type="protein sequence ID" value="CAF1230213.1"/>
    <property type="molecule type" value="Genomic_DNA"/>
</dbReference>
<reference evidence="3" key="1">
    <citation type="submission" date="2021-02" db="EMBL/GenBank/DDBJ databases">
        <authorList>
            <person name="Nowell W R."/>
        </authorList>
    </citation>
    <scope>NUCLEOTIDE SEQUENCE</scope>
</reference>
<dbReference type="Proteomes" id="UP000663832">
    <property type="component" value="Unassembled WGS sequence"/>
</dbReference>
<dbReference type="AlphaFoldDB" id="A0A814H760"/>
<evidence type="ECO:0000313" key="3">
    <source>
        <dbReference type="EMBL" id="CAF1005675.1"/>
    </source>
</evidence>
<dbReference type="Proteomes" id="UP000663877">
    <property type="component" value="Unassembled WGS sequence"/>
</dbReference>
<evidence type="ECO:0000313" key="4">
    <source>
        <dbReference type="EMBL" id="CAF1230213.1"/>
    </source>
</evidence>
<organism evidence="3 7">
    <name type="scientific">Adineta steineri</name>
    <dbReference type="NCBI Taxonomy" id="433720"/>
    <lineage>
        <taxon>Eukaryota</taxon>
        <taxon>Metazoa</taxon>
        <taxon>Spiralia</taxon>
        <taxon>Gnathifera</taxon>
        <taxon>Rotifera</taxon>
        <taxon>Eurotatoria</taxon>
        <taxon>Bdelloidea</taxon>
        <taxon>Adinetida</taxon>
        <taxon>Adinetidae</taxon>
        <taxon>Adineta</taxon>
    </lineage>
</organism>
<dbReference type="EMBL" id="CAJNOM010000267">
    <property type="protein sequence ID" value="CAF1302166.1"/>
    <property type="molecule type" value="Genomic_DNA"/>
</dbReference>
<keyword evidence="2" id="KW-0732">Signal</keyword>
<keyword evidence="1" id="KW-0472">Membrane</keyword>
<sequence>MQLTELFLLIATVISAAQSQSWAGTYTPDSSCSTSTCCCLSGKAVVTSLSTNSYLVNSGASGACGGVTTVTGILYTSGYAGSMMVIADNDTLSLSSDSRNITVTNPTHPACSGKGYKSGTMAQQANIITLLALFLVGMVINVSTK</sequence>
<keyword evidence="1" id="KW-1133">Transmembrane helix</keyword>
<comment type="caution">
    <text evidence="3">The sequence shown here is derived from an EMBL/GenBank/DDBJ whole genome shotgun (WGS) entry which is preliminary data.</text>
</comment>
<accession>A0A814H760</accession>
<dbReference type="OrthoDB" id="10044791at2759"/>
<protein>
    <submittedName>
        <fullName evidence="3">Uncharacterized protein</fullName>
    </submittedName>
</protein>
<name>A0A814H760_9BILA</name>
<feature type="transmembrane region" description="Helical" evidence="1">
    <location>
        <begin position="127"/>
        <end position="144"/>
    </location>
</feature>
<dbReference type="EMBL" id="CAJNOI010000074">
    <property type="protein sequence ID" value="CAF1005675.1"/>
    <property type="molecule type" value="Genomic_DNA"/>
</dbReference>
<feature type="chain" id="PRO_5036224612" evidence="2">
    <location>
        <begin position="20"/>
        <end position="145"/>
    </location>
</feature>
<evidence type="ECO:0000313" key="5">
    <source>
        <dbReference type="EMBL" id="CAF1302166.1"/>
    </source>
</evidence>
<keyword evidence="6" id="KW-1185">Reference proteome</keyword>
<evidence type="ECO:0000256" key="1">
    <source>
        <dbReference type="SAM" id="Phobius"/>
    </source>
</evidence>
<evidence type="ECO:0000313" key="7">
    <source>
        <dbReference type="Proteomes" id="UP000663877"/>
    </source>
</evidence>
<keyword evidence="1" id="KW-0812">Transmembrane</keyword>
<feature type="signal peptide" evidence="2">
    <location>
        <begin position="1"/>
        <end position="19"/>
    </location>
</feature>